<keyword evidence="1" id="KW-1133">Transmembrane helix</keyword>
<dbReference type="InterPro" id="IPR003018">
    <property type="entry name" value="GAF"/>
</dbReference>
<evidence type="ECO:0000256" key="1">
    <source>
        <dbReference type="SAM" id="Phobius"/>
    </source>
</evidence>
<dbReference type="InterPro" id="IPR000014">
    <property type="entry name" value="PAS"/>
</dbReference>
<protein>
    <submittedName>
        <fullName evidence="4">PAS domain-containing protein</fullName>
    </submittedName>
</protein>
<accession>A0A2K8LEP8</accession>
<dbReference type="SUPFAM" id="SSF55785">
    <property type="entry name" value="PYP-like sensor domain (PAS domain)"/>
    <property type="match status" value="1"/>
</dbReference>
<gene>
    <name evidence="4" type="ORF">Ga0123462_1909</name>
</gene>
<dbReference type="KEGG" id="mfn:Ga0123462_1909"/>
<dbReference type="AlphaFoldDB" id="A0A2K8LEP8"/>
<keyword evidence="1" id="KW-0472">Membrane</keyword>
<evidence type="ECO:0000259" key="3">
    <source>
        <dbReference type="Pfam" id="PF13188"/>
    </source>
</evidence>
<dbReference type="Pfam" id="PF13188">
    <property type="entry name" value="PAS_8"/>
    <property type="match status" value="1"/>
</dbReference>
<keyword evidence="5" id="KW-1185">Reference proteome</keyword>
<dbReference type="RefSeq" id="WP_100266058.1">
    <property type="nucleotide sequence ID" value="NZ_CP018800.1"/>
</dbReference>
<feature type="domain" description="GAF" evidence="2">
    <location>
        <begin position="18"/>
        <end position="141"/>
    </location>
</feature>
<dbReference type="SUPFAM" id="SSF55781">
    <property type="entry name" value="GAF domain-like"/>
    <property type="match status" value="1"/>
</dbReference>
<dbReference type="OrthoDB" id="9812260at2"/>
<evidence type="ECO:0000259" key="2">
    <source>
        <dbReference type="Pfam" id="PF01590"/>
    </source>
</evidence>
<name>A0A2K8LEP8_9PROT</name>
<feature type="domain" description="PAS" evidence="3">
    <location>
        <begin position="173"/>
        <end position="227"/>
    </location>
</feature>
<feature type="transmembrane region" description="Helical" evidence="1">
    <location>
        <begin position="261"/>
        <end position="282"/>
    </location>
</feature>
<dbReference type="InterPro" id="IPR029016">
    <property type="entry name" value="GAF-like_dom_sf"/>
</dbReference>
<organism evidence="4 5">
    <name type="scientific">Mariprofundus ferrinatatus</name>
    <dbReference type="NCBI Taxonomy" id="1921087"/>
    <lineage>
        <taxon>Bacteria</taxon>
        <taxon>Pseudomonadati</taxon>
        <taxon>Pseudomonadota</taxon>
        <taxon>Candidatius Mariprofundia</taxon>
        <taxon>Mariprofundales</taxon>
        <taxon>Mariprofundaceae</taxon>
        <taxon>Mariprofundus</taxon>
    </lineage>
</organism>
<reference evidence="4 5" key="1">
    <citation type="submission" date="2016-12" db="EMBL/GenBank/DDBJ databases">
        <title>Isolation and genomic insights into novel planktonic Zetaproteobacteria from stratified waters of the Chesapeake Bay.</title>
        <authorList>
            <person name="McAllister S.M."/>
            <person name="Kato S."/>
            <person name="Chan C.S."/>
            <person name="Chiu B.K."/>
            <person name="Field E.K."/>
        </authorList>
    </citation>
    <scope>NUCLEOTIDE SEQUENCE [LARGE SCALE GENOMIC DNA]</scope>
    <source>
        <strain evidence="4 5">CP-8</strain>
    </source>
</reference>
<sequence>MSYPSKPEVPDFLRSKWQKLTDILAKSSGFPAALIMRVIPPEIEVFVSSNSAGNPYESGERASLDTGLYCETVMATHEQLHVPDAMKSPEWDHNPDIKLGMVCYLGLPIEWPDGEPFGTVCILDRKDNPKARDNVELMELLKEIIELDLRHLAETERARREDSLGHILDKLKYLAYFNASPYAILVYDMSGYVDCNPAALKLLQLSNKSELIGTNPSDFMPELQPDGNRSVDVIETAKKQAIAEGRFSEEMSFLTRRHVEFVARLDLLWVSVMNFNLLLFIIHRVDR</sequence>
<dbReference type="InterPro" id="IPR035965">
    <property type="entry name" value="PAS-like_dom_sf"/>
</dbReference>
<dbReference type="Gene3D" id="3.30.450.40">
    <property type="match status" value="1"/>
</dbReference>
<dbReference type="Proteomes" id="UP000231637">
    <property type="component" value="Chromosome"/>
</dbReference>
<dbReference type="EMBL" id="CP018800">
    <property type="protein sequence ID" value="ATX82746.1"/>
    <property type="molecule type" value="Genomic_DNA"/>
</dbReference>
<evidence type="ECO:0000313" key="4">
    <source>
        <dbReference type="EMBL" id="ATX82746.1"/>
    </source>
</evidence>
<dbReference type="Pfam" id="PF01590">
    <property type="entry name" value="GAF"/>
    <property type="match status" value="1"/>
</dbReference>
<evidence type="ECO:0000313" key="5">
    <source>
        <dbReference type="Proteomes" id="UP000231637"/>
    </source>
</evidence>
<proteinExistence type="predicted"/>
<keyword evidence="1" id="KW-0812">Transmembrane</keyword>
<dbReference type="CDD" id="cd00130">
    <property type="entry name" value="PAS"/>
    <property type="match status" value="1"/>
</dbReference>
<dbReference type="Gene3D" id="3.30.450.20">
    <property type="entry name" value="PAS domain"/>
    <property type="match status" value="1"/>
</dbReference>